<name>A0A176Z1C4_9BRAD</name>
<reference evidence="2 3" key="1">
    <citation type="submission" date="2016-03" db="EMBL/GenBank/DDBJ databases">
        <title>Draft Genome Sequence of the Strain BR 10245 (Bradyrhizobium sp.) isolated from nodules of Centrolobium paraense.</title>
        <authorList>
            <person name="Simoes-Araujo J.L.Sr."/>
            <person name="Barauna A.C."/>
            <person name="Silva K."/>
            <person name="Zilli J.E."/>
        </authorList>
    </citation>
    <scope>NUCLEOTIDE SEQUENCE [LARGE SCALE GENOMIC DNA]</scope>
    <source>
        <strain evidence="2 3">BR 10245</strain>
    </source>
</reference>
<keyword evidence="1" id="KW-1133">Transmembrane helix</keyword>
<comment type="caution">
    <text evidence="2">The sequence shown here is derived from an EMBL/GenBank/DDBJ whole genome shotgun (WGS) entry which is preliminary data.</text>
</comment>
<evidence type="ECO:0000313" key="3">
    <source>
        <dbReference type="Proteomes" id="UP000076959"/>
    </source>
</evidence>
<dbReference type="Proteomes" id="UP000076959">
    <property type="component" value="Unassembled WGS sequence"/>
</dbReference>
<dbReference type="OrthoDB" id="8252269at2"/>
<evidence type="ECO:0000313" key="2">
    <source>
        <dbReference type="EMBL" id="OAF14210.1"/>
    </source>
</evidence>
<keyword evidence="3" id="KW-1185">Reference proteome</keyword>
<organism evidence="2 3">
    <name type="scientific">Bradyrhizobium centrolobii</name>
    <dbReference type="NCBI Taxonomy" id="1505087"/>
    <lineage>
        <taxon>Bacteria</taxon>
        <taxon>Pseudomonadati</taxon>
        <taxon>Pseudomonadota</taxon>
        <taxon>Alphaproteobacteria</taxon>
        <taxon>Hyphomicrobiales</taxon>
        <taxon>Nitrobacteraceae</taxon>
        <taxon>Bradyrhizobium</taxon>
    </lineage>
</organism>
<evidence type="ECO:0000256" key="1">
    <source>
        <dbReference type="SAM" id="Phobius"/>
    </source>
</evidence>
<keyword evidence="1" id="KW-0472">Membrane</keyword>
<keyword evidence="1" id="KW-0812">Transmembrane</keyword>
<accession>A0A176Z1C4</accession>
<proteinExistence type="predicted"/>
<dbReference type="RefSeq" id="WP_063697353.1">
    <property type="nucleotide sequence ID" value="NZ_LUUB01000030.1"/>
</dbReference>
<gene>
    <name evidence="2" type="ORF">AYJ54_42340</name>
</gene>
<protein>
    <submittedName>
        <fullName evidence="2">Uncharacterized protein</fullName>
    </submittedName>
</protein>
<feature type="transmembrane region" description="Helical" evidence="1">
    <location>
        <begin position="37"/>
        <end position="55"/>
    </location>
</feature>
<sequence length="165" mass="18453">MTNWINSGGDEPRLYGTRPTNCEAERRRVGRATRWRSARGLGCVFLLLALAAPFGHARDRGQFVNTNADLKAWFDGLRSGKGPCCSDADGSAISDSDWESKDGHYRVRVPRYDYVTGGQQQELVWVDVPEEAVISEPNRVGRTMVWPIYGYMGVTIRCFMPGSMT</sequence>
<dbReference type="AlphaFoldDB" id="A0A176Z1C4"/>
<dbReference type="EMBL" id="LUUB01000030">
    <property type="protein sequence ID" value="OAF14210.1"/>
    <property type="molecule type" value="Genomic_DNA"/>
</dbReference>